<dbReference type="PROSITE" id="PS51257">
    <property type="entry name" value="PROKAR_LIPOPROTEIN"/>
    <property type="match status" value="1"/>
</dbReference>
<dbReference type="RefSeq" id="WP_145693246.1">
    <property type="nucleotide sequence ID" value="NZ_VLJT01000072.1"/>
</dbReference>
<protein>
    <submittedName>
        <fullName evidence="2">Urea transport system substrate-binding protein</fullName>
    </submittedName>
</protein>
<dbReference type="PANTHER" id="PTHR47628">
    <property type="match status" value="1"/>
</dbReference>
<reference evidence="2 3" key="1">
    <citation type="submission" date="2019-07" db="EMBL/GenBank/DDBJ databases">
        <title>Genome sequencing of lignin-degrading bacterial isolates.</title>
        <authorList>
            <person name="Gladden J."/>
        </authorList>
    </citation>
    <scope>NUCLEOTIDE SEQUENCE [LARGE SCALE GENOMIC DNA]</scope>
    <source>
        <strain evidence="2 3">J45</strain>
    </source>
</reference>
<proteinExistence type="predicted"/>
<feature type="signal peptide" evidence="1">
    <location>
        <begin position="1"/>
        <end position="33"/>
    </location>
</feature>
<keyword evidence="1" id="KW-0732">Signal</keyword>
<dbReference type="GO" id="GO:0006865">
    <property type="term" value="P:amino acid transport"/>
    <property type="evidence" value="ECO:0007669"/>
    <property type="project" value="InterPro"/>
</dbReference>
<dbReference type="AlphaFoldDB" id="A0A562D996"/>
<dbReference type="Proteomes" id="UP000317573">
    <property type="component" value="Unassembled WGS sequence"/>
</dbReference>
<name>A0A562D996_RHORH</name>
<evidence type="ECO:0000256" key="1">
    <source>
        <dbReference type="SAM" id="SignalP"/>
    </source>
</evidence>
<dbReference type="Pfam" id="PF13433">
    <property type="entry name" value="Peripla_BP_5"/>
    <property type="match status" value="1"/>
</dbReference>
<organism evidence="2 3">
    <name type="scientific">Rhodococcus rhodochrous J45</name>
    <dbReference type="NCBI Taxonomy" id="935266"/>
    <lineage>
        <taxon>Bacteria</taxon>
        <taxon>Bacillati</taxon>
        <taxon>Actinomycetota</taxon>
        <taxon>Actinomycetes</taxon>
        <taxon>Mycobacteriales</taxon>
        <taxon>Nocardiaceae</taxon>
        <taxon>Rhodococcus</taxon>
    </lineage>
</organism>
<feature type="chain" id="PRO_5022033153" evidence="1">
    <location>
        <begin position="34"/>
        <end position="424"/>
    </location>
</feature>
<dbReference type="PANTHER" id="PTHR47628:SF1">
    <property type="entry name" value="ALIPHATIC AMIDASE EXPRESSION-REGULATING PROTEIN"/>
    <property type="match status" value="1"/>
</dbReference>
<dbReference type="NCBIfam" id="TIGR03407">
    <property type="entry name" value="urea_ABC_UrtA"/>
    <property type="match status" value="1"/>
</dbReference>
<dbReference type="EMBL" id="VLJT01000072">
    <property type="protein sequence ID" value="TWH06181.1"/>
    <property type="molecule type" value="Genomic_DNA"/>
</dbReference>
<dbReference type="InterPro" id="IPR028082">
    <property type="entry name" value="Peripla_BP_I"/>
</dbReference>
<dbReference type="PRINTS" id="PR00337">
    <property type="entry name" value="LEUILEVALBP"/>
</dbReference>
<dbReference type="Gene3D" id="3.40.50.2300">
    <property type="match status" value="2"/>
</dbReference>
<evidence type="ECO:0000313" key="3">
    <source>
        <dbReference type="Proteomes" id="UP000317573"/>
    </source>
</evidence>
<dbReference type="InterPro" id="IPR017777">
    <property type="entry name" value="ABC_urea-bd_UrtA"/>
</dbReference>
<dbReference type="CDD" id="cd06355">
    <property type="entry name" value="PBP1_FmdD-like"/>
    <property type="match status" value="1"/>
</dbReference>
<gene>
    <name evidence="2" type="ORF">L618_000700000800</name>
</gene>
<comment type="caution">
    <text evidence="2">The sequence shown here is derived from an EMBL/GenBank/DDBJ whole genome shotgun (WGS) entry which is preliminary data.</text>
</comment>
<evidence type="ECO:0000313" key="2">
    <source>
        <dbReference type="EMBL" id="TWH06181.1"/>
    </source>
</evidence>
<sequence length="424" mass="44903">MSVVRSRLATRAIAAPAALVAVGLVLSACGSRAGDEGSTAASGAASCVDTSGDTIKVGSLNSLSGTMAISEVTVRDSIALAVEEINAAGGVLGKQIEIVSEDGASEPTVFAEKAEKLIGSDCVAAVFGGWTSSSRKAMLPVFEDRNALLYYPVQYEGLESSSNIFYTGATTNQQIVPALDYLKEQGVKSLYLVGSDYVFPQTANRIIKAYAEANGIEIKGEDYTPLGSTDFSTIVNKVRTADADAVFNTLNGDSNVAFFREYTNAGLNAKDMPVVSVSIAEEEVGGIGAQNIEGQLTAWNYYQTVDSPENASFVEAYKAKYGANKPTSDPMEAAYTSVYLWKNTVEKAESFEVDDVIEAADGVTFDAPEGTVTIDGDNHHITKTARIGEIRGDGLIYTVWESDGAIEPDPYLESYDWASSLSGN</sequence>
<dbReference type="InterPro" id="IPR000709">
    <property type="entry name" value="Leu_Ile_Val-bd"/>
</dbReference>
<accession>A0A562D996</accession>
<dbReference type="SUPFAM" id="SSF53822">
    <property type="entry name" value="Periplasmic binding protein-like I"/>
    <property type="match status" value="1"/>
</dbReference>